<evidence type="ECO:0000313" key="1">
    <source>
        <dbReference type="EMBL" id="GFQ67892.1"/>
    </source>
</evidence>
<organism evidence="1 2">
    <name type="scientific">Trichonephila clavata</name>
    <name type="common">Joro spider</name>
    <name type="synonym">Nephila clavata</name>
    <dbReference type="NCBI Taxonomy" id="2740835"/>
    <lineage>
        <taxon>Eukaryota</taxon>
        <taxon>Metazoa</taxon>
        <taxon>Ecdysozoa</taxon>
        <taxon>Arthropoda</taxon>
        <taxon>Chelicerata</taxon>
        <taxon>Arachnida</taxon>
        <taxon>Araneae</taxon>
        <taxon>Araneomorphae</taxon>
        <taxon>Entelegynae</taxon>
        <taxon>Araneoidea</taxon>
        <taxon>Nephilidae</taxon>
        <taxon>Trichonephila</taxon>
    </lineage>
</organism>
<gene>
    <name evidence="1" type="primary">X975_22816</name>
    <name evidence="1" type="ORF">TNCT_105251</name>
</gene>
<sequence>MQTLPKRYVDRTKVTKTIPTYVKPKADWSQYNDKFLGTHYCRSITYGGDLVASIRISASNTFDLMRVKAAINGGINAGSGSFKGNVEGKLDLLRQNAQDSSSMEINYYASVPIEGVTYDIDGLLKLIEEFPNHVKKVNKGMGNPLRMELYPLNSLNQGWPGYLENRALGDQIEDMGSHFDDLREARRQIGAFSMAIPPIAPQGVYEKLQKFTDKVNNIFGVYMKTISELDTSKEASTQPILDAFKAYEDGEYIMPQKFVRKFLMLQKEI</sequence>
<protein>
    <submittedName>
        <fullName evidence="1">Stonustoxin subunit alpha</fullName>
    </submittedName>
</protein>
<dbReference type="AlphaFoldDB" id="A0A8X6H6A8"/>
<accession>A0A8X6H6A8</accession>
<feature type="non-terminal residue" evidence="1">
    <location>
        <position position="1"/>
    </location>
</feature>
<keyword evidence="2" id="KW-1185">Reference proteome</keyword>
<evidence type="ECO:0000313" key="2">
    <source>
        <dbReference type="Proteomes" id="UP000887116"/>
    </source>
</evidence>
<name>A0A8X6H6A8_TRICU</name>
<comment type="caution">
    <text evidence="1">The sequence shown here is derived from an EMBL/GenBank/DDBJ whole genome shotgun (WGS) entry which is preliminary data.</text>
</comment>
<dbReference type="Proteomes" id="UP000887116">
    <property type="component" value="Unassembled WGS sequence"/>
</dbReference>
<proteinExistence type="predicted"/>
<dbReference type="OrthoDB" id="6413754at2759"/>
<dbReference type="EMBL" id="BMAO01020510">
    <property type="protein sequence ID" value="GFQ67892.1"/>
    <property type="molecule type" value="Genomic_DNA"/>
</dbReference>
<reference evidence="1" key="1">
    <citation type="submission" date="2020-07" db="EMBL/GenBank/DDBJ databases">
        <title>Multicomponent nature underlies the extraordinary mechanical properties of spider dragline silk.</title>
        <authorList>
            <person name="Kono N."/>
            <person name="Nakamura H."/>
            <person name="Mori M."/>
            <person name="Yoshida Y."/>
            <person name="Ohtoshi R."/>
            <person name="Malay A.D."/>
            <person name="Moran D.A.P."/>
            <person name="Tomita M."/>
            <person name="Numata K."/>
            <person name="Arakawa K."/>
        </authorList>
    </citation>
    <scope>NUCLEOTIDE SEQUENCE</scope>
</reference>